<evidence type="ECO:0000256" key="7">
    <source>
        <dbReference type="ARBA" id="ARBA00061362"/>
    </source>
</evidence>
<comment type="subunit">
    <text evidence="8">Component of the IFT complex B, at least composed of IFT20, IFT22, IFT25, IFT27, IFT46, IFT52, TRAF3IP1/IFT54, IFT57, IFT74, IFT80, IFT81, and IFT88. Interacts with IFT27. Interacts with IFT88.</text>
</comment>
<evidence type="ECO:0000256" key="3">
    <source>
        <dbReference type="ARBA" id="ARBA00022837"/>
    </source>
</evidence>
<dbReference type="AlphaFoldDB" id="A0A8B8CGJ0"/>
<dbReference type="InterPro" id="IPR033558">
    <property type="entry name" value="IFT25"/>
</dbReference>
<comment type="function">
    <text evidence="6">Component of the IFT complex B required for sonic hedgehog/SHH signaling. May mediate transport of SHH components: required for the export of SMO and PTCH1 receptors out of the cilium and the accumulation of GLI2 at the ciliary tip in response to activation of the SHH pathway, suggesting it is involved in the dynamic transport of SHH signaling molecules within the cilium. Not required for ciliary assembly. Its role in intraflagellar transport is mainly seen in tissues rich in ciliated cells such as kidney and testis. Essential for male fertility, spermiogenesis and sperm flagella formation. Plays a role in the early development of the kidney. May be involved in the regulation of ureteric bud initiation.</text>
</comment>
<evidence type="ECO:0000313" key="13">
    <source>
        <dbReference type="Proteomes" id="UP000694844"/>
    </source>
</evidence>
<dbReference type="GeneID" id="111118887"/>
<dbReference type="GO" id="GO:0030992">
    <property type="term" value="C:intraciliary transport particle B"/>
    <property type="evidence" value="ECO:0007669"/>
    <property type="project" value="InterPro"/>
</dbReference>
<comment type="similarity">
    <text evidence="7">Belongs to the IFT25 family.</text>
</comment>
<keyword evidence="13" id="KW-1185">Reference proteome</keyword>
<evidence type="ECO:0000256" key="11">
    <source>
        <dbReference type="ARBA" id="ARBA00077899"/>
    </source>
</evidence>
<evidence type="ECO:0000313" key="14">
    <source>
        <dbReference type="RefSeq" id="XP_022314289.1"/>
    </source>
</evidence>
<keyword evidence="2" id="KW-0479">Metal-binding</keyword>
<keyword evidence="3" id="KW-0106">Calcium</keyword>
<dbReference type="RefSeq" id="XP_022314289.1">
    <property type="nucleotide sequence ID" value="XM_022458581.1"/>
</dbReference>
<reference evidence="14" key="1">
    <citation type="submission" date="2025-08" db="UniProtKB">
        <authorList>
            <consortium name="RefSeq"/>
        </authorList>
    </citation>
    <scope>IDENTIFICATION</scope>
    <source>
        <tissue evidence="14">Whole sample</tissue>
    </source>
</reference>
<keyword evidence="5" id="KW-0966">Cell projection</keyword>
<dbReference type="PANTHER" id="PTHR33906:SF1">
    <property type="entry name" value="INTRAFLAGELLAR TRANSPORT PROTEIN 25 HOMOLOG"/>
    <property type="match status" value="1"/>
</dbReference>
<protein>
    <recommendedName>
        <fullName evidence="9">Intraflagellar transport protein 25 homolog</fullName>
    </recommendedName>
    <alternativeName>
        <fullName evidence="11">Heat shock protein beta-11</fullName>
    </alternativeName>
    <alternativeName>
        <fullName evidence="10">Placental protein 25</fullName>
    </alternativeName>
</protein>
<dbReference type="FunFam" id="2.60.120.260:FF:000081">
    <property type="entry name" value="Intraflagellar transport protein 25 homolog"/>
    <property type="match status" value="1"/>
</dbReference>
<dbReference type="GO" id="GO:0005813">
    <property type="term" value="C:centrosome"/>
    <property type="evidence" value="ECO:0007669"/>
    <property type="project" value="TreeGrafter"/>
</dbReference>
<accession>A0A8B8CGJ0</accession>
<evidence type="ECO:0000259" key="12">
    <source>
        <dbReference type="Pfam" id="PF00754"/>
    </source>
</evidence>
<proteinExistence type="inferred from homology"/>
<evidence type="ECO:0000256" key="10">
    <source>
        <dbReference type="ARBA" id="ARBA00076413"/>
    </source>
</evidence>
<evidence type="ECO:0000256" key="8">
    <source>
        <dbReference type="ARBA" id="ARBA00063061"/>
    </source>
</evidence>
<dbReference type="InterPro" id="IPR008979">
    <property type="entry name" value="Galactose-bd-like_sf"/>
</dbReference>
<organism evidence="13 14">
    <name type="scientific">Crassostrea virginica</name>
    <name type="common">Eastern oyster</name>
    <dbReference type="NCBI Taxonomy" id="6565"/>
    <lineage>
        <taxon>Eukaryota</taxon>
        <taxon>Metazoa</taxon>
        <taxon>Spiralia</taxon>
        <taxon>Lophotrochozoa</taxon>
        <taxon>Mollusca</taxon>
        <taxon>Bivalvia</taxon>
        <taxon>Autobranchia</taxon>
        <taxon>Pteriomorphia</taxon>
        <taxon>Ostreida</taxon>
        <taxon>Ostreoidea</taxon>
        <taxon>Ostreidae</taxon>
        <taxon>Crassostrea</taxon>
    </lineage>
</organism>
<gene>
    <name evidence="14" type="primary">LOC111118887</name>
</gene>
<dbReference type="KEGG" id="cvn:111118887"/>
<dbReference type="Proteomes" id="UP000694844">
    <property type="component" value="Chromosome 2"/>
</dbReference>
<keyword evidence="4" id="KW-0969">Cilium</keyword>
<name>A0A8B8CGJ0_CRAVI</name>
<dbReference type="InterPro" id="IPR000421">
    <property type="entry name" value="FA58C"/>
</dbReference>
<dbReference type="GO" id="GO:0005929">
    <property type="term" value="C:cilium"/>
    <property type="evidence" value="ECO:0007669"/>
    <property type="project" value="UniProtKB-SubCell"/>
</dbReference>
<dbReference type="GO" id="GO:0042073">
    <property type="term" value="P:intraciliary transport"/>
    <property type="evidence" value="ECO:0007669"/>
    <property type="project" value="InterPro"/>
</dbReference>
<dbReference type="Pfam" id="PF00754">
    <property type="entry name" value="F5_F8_type_C"/>
    <property type="match status" value="1"/>
</dbReference>
<dbReference type="GO" id="GO:0046872">
    <property type="term" value="F:metal ion binding"/>
    <property type="evidence" value="ECO:0007669"/>
    <property type="project" value="UniProtKB-KW"/>
</dbReference>
<dbReference type="PANTHER" id="PTHR33906">
    <property type="entry name" value="INTRAFLAGELLAR TRANSPORT PROTEIN 25 HOMOLOG"/>
    <property type="match status" value="1"/>
</dbReference>
<evidence type="ECO:0000256" key="4">
    <source>
        <dbReference type="ARBA" id="ARBA00023069"/>
    </source>
</evidence>
<evidence type="ECO:0000256" key="1">
    <source>
        <dbReference type="ARBA" id="ARBA00004138"/>
    </source>
</evidence>
<comment type="subcellular location">
    <subcellularLocation>
        <location evidence="1">Cell projection</location>
        <location evidence="1">Cilium</location>
    </subcellularLocation>
</comment>
<sequence>MFDVALKSAGAQVVLATSSDANYPPENIIDGDQETFWASTGLFPQEFIVTFSSMMSLQRIEIACFNVKKISFQTSKETEPLNFEDVLEKELDATDNTLQQEEFPVNNKRATHLRVIIESGYDHFVSVHRLSINGNAIHG</sequence>
<dbReference type="SUPFAM" id="SSF49785">
    <property type="entry name" value="Galactose-binding domain-like"/>
    <property type="match status" value="1"/>
</dbReference>
<evidence type="ECO:0000256" key="9">
    <source>
        <dbReference type="ARBA" id="ARBA00071135"/>
    </source>
</evidence>
<dbReference type="OrthoDB" id="271080at2759"/>
<evidence type="ECO:0000256" key="2">
    <source>
        <dbReference type="ARBA" id="ARBA00022723"/>
    </source>
</evidence>
<evidence type="ECO:0000256" key="5">
    <source>
        <dbReference type="ARBA" id="ARBA00023273"/>
    </source>
</evidence>
<dbReference type="Gene3D" id="2.60.120.260">
    <property type="entry name" value="Galactose-binding domain-like"/>
    <property type="match status" value="1"/>
</dbReference>
<evidence type="ECO:0000256" key="6">
    <source>
        <dbReference type="ARBA" id="ARBA00058003"/>
    </source>
</evidence>
<feature type="domain" description="F5/8 type C" evidence="12">
    <location>
        <begin position="16"/>
        <end position="125"/>
    </location>
</feature>